<feature type="transmembrane region" description="Helical" evidence="7">
    <location>
        <begin position="237"/>
        <end position="255"/>
    </location>
</feature>
<evidence type="ECO:0000256" key="7">
    <source>
        <dbReference type="SAM" id="Phobius"/>
    </source>
</evidence>
<dbReference type="PANTHER" id="PTHR30489">
    <property type="entry name" value="LIPOPROTEIN-RELEASING SYSTEM TRANSMEMBRANE PROTEIN LOLE"/>
    <property type="match status" value="1"/>
</dbReference>
<dbReference type="InterPro" id="IPR003838">
    <property type="entry name" value="ABC3_permease_C"/>
</dbReference>
<evidence type="ECO:0000256" key="2">
    <source>
        <dbReference type="ARBA" id="ARBA00005236"/>
    </source>
</evidence>
<keyword evidence="3" id="KW-1003">Cell membrane</keyword>
<dbReference type="EMBL" id="CP088156">
    <property type="protein sequence ID" value="UFZ02704.1"/>
    <property type="molecule type" value="Genomic_DNA"/>
</dbReference>
<evidence type="ECO:0000313" key="10">
    <source>
        <dbReference type="Proteomes" id="UP001431010"/>
    </source>
</evidence>
<feature type="transmembrane region" description="Helical" evidence="7">
    <location>
        <begin position="26"/>
        <end position="49"/>
    </location>
</feature>
<keyword evidence="5 7" id="KW-1133">Transmembrane helix</keyword>
<name>A0ABY3R6D2_9BRAD</name>
<keyword evidence="4 7" id="KW-0812">Transmembrane</keyword>
<feature type="domain" description="ABC3 transporter permease C-terminal" evidence="8">
    <location>
        <begin position="245"/>
        <end position="368"/>
    </location>
</feature>
<reference evidence="9" key="1">
    <citation type="journal article" date="2024" name="Antonie Van Leeuwenhoek">
        <title>Bradyrhizobium ontarionense sp. nov., a novel bacterial symbiont isolated from Aeschynomene indica (Indian jointvetch), harbours photosynthesis, nitrogen fixation and nitrous oxide (N2O) reductase genes.</title>
        <authorList>
            <person name="Bromfield E.S.P."/>
            <person name="Cloutier S."/>
        </authorList>
    </citation>
    <scope>NUCLEOTIDE SEQUENCE</scope>
    <source>
        <strain evidence="9">A19</strain>
    </source>
</reference>
<keyword evidence="10" id="KW-1185">Reference proteome</keyword>
<accession>A0ABY3R6D2</accession>
<dbReference type="RefSeq" id="WP_231318490.1">
    <property type="nucleotide sequence ID" value="NZ_CP088156.1"/>
</dbReference>
<feature type="transmembrane region" description="Helical" evidence="7">
    <location>
        <begin position="291"/>
        <end position="312"/>
    </location>
</feature>
<evidence type="ECO:0000313" key="9">
    <source>
        <dbReference type="EMBL" id="UFZ02704.1"/>
    </source>
</evidence>
<evidence type="ECO:0000256" key="4">
    <source>
        <dbReference type="ARBA" id="ARBA00022692"/>
    </source>
</evidence>
<dbReference type="Proteomes" id="UP001431010">
    <property type="component" value="Chromosome"/>
</dbReference>
<protein>
    <submittedName>
        <fullName evidence="9">FtsX-like permease family protein</fullName>
    </submittedName>
</protein>
<evidence type="ECO:0000256" key="5">
    <source>
        <dbReference type="ARBA" id="ARBA00022989"/>
    </source>
</evidence>
<dbReference type="PANTHER" id="PTHR30489:SF0">
    <property type="entry name" value="LIPOPROTEIN-RELEASING SYSTEM TRANSMEMBRANE PROTEIN LOLE"/>
    <property type="match status" value="1"/>
</dbReference>
<sequence>MTAFARNRHLLDFAVSSLLRQRGRTILITLVYATIVALLGSVLLFGAALRGQASAQLAVGPDIVVQAMVMGRHDFVTATDLDMLRSLRGVRRAEARLWGYLYDNSTAANYTLMADPELSAGEAAIGEGVARLRKLDAGKPLFMVSPAGKLVRLKVASVIASESALVSSDLVLMNEADLRAFFSVPPGVYTDLALFVANPQEVAKIAEKGASRLPGHRFVTRADLARSYEALFNWREGVVLMVMACAIIAFAIFAFDKASGLSAEERREIGILKAIGWDTSDVIALKLMEGAIVSGTAFLLGFTAAYAHVFLFRAGLFEPVLIGWSSLYPHFRLSPDIDGLQVATLALLTVLPYFAAILVPVWRSASADPGEVMR</sequence>
<comment type="subcellular location">
    <subcellularLocation>
        <location evidence="1">Cell membrane</location>
        <topology evidence="1">Multi-pass membrane protein</topology>
    </subcellularLocation>
</comment>
<keyword evidence="6 7" id="KW-0472">Membrane</keyword>
<organism evidence="9 10">
    <name type="scientific">Bradyrhizobium ontarionense</name>
    <dbReference type="NCBI Taxonomy" id="2898149"/>
    <lineage>
        <taxon>Bacteria</taxon>
        <taxon>Pseudomonadati</taxon>
        <taxon>Pseudomonadota</taxon>
        <taxon>Alphaproteobacteria</taxon>
        <taxon>Hyphomicrobiales</taxon>
        <taxon>Nitrobacteraceae</taxon>
        <taxon>Bradyrhizobium</taxon>
    </lineage>
</organism>
<comment type="similarity">
    <text evidence="2">Belongs to the ABC-4 integral membrane protein family. LolC/E subfamily.</text>
</comment>
<proteinExistence type="inferred from homology"/>
<feature type="transmembrane region" description="Helical" evidence="7">
    <location>
        <begin position="342"/>
        <end position="362"/>
    </location>
</feature>
<evidence type="ECO:0000256" key="1">
    <source>
        <dbReference type="ARBA" id="ARBA00004651"/>
    </source>
</evidence>
<gene>
    <name evidence="9" type="ORF">LQG66_26000</name>
</gene>
<evidence type="ECO:0000256" key="3">
    <source>
        <dbReference type="ARBA" id="ARBA00022475"/>
    </source>
</evidence>
<dbReference type="InterPro" id="IPR051447">
    <property type="entry name" value="Lipoprotein-release_system"/>
</dbReference>
<evidence type="ECO:0000259" key="8">
    <source>
        <dbReference type="Pfam" id="PF02687"/>
    </source>
</evidence>
<dbReference type="Pfam" id="PF02687">
    <property type="entry name" value="FtsX"/>
    <property type="match status" value="1"/>
</dbReference>
<evidence type="ECO:0000256" key="6">
    <source>
        <dbReference type="ARBA" id="ARBA00023136"/>
    </source>
</evidence>